<accession>A0A401TWV4</accession>
<gene>
    <name evidence="1" type="ORF">chiPu_0031089</name>
</gene>
<dbReference type="EMBL" id="BEZZ01200462">
    <property type="protein sequence ID" value="GCC47119.1"/>
    <property type="molecule type" value="Genomic_DNA"/>
</dbReference>
<organism evidence="1 2">
    <name type="scientific">Chiloscyllium punctatum</name>
    <name type="common">Brownbanded bambooshark</name>
    <name type="synonym">Hemiscyllium punctatum</name>
    <dbReference type="NCBI Taxonomy" id="137246"/>
    <lineage>
        <taxon>Eukaryota</taxon>
        <taxon>Metazoa</taxon>
        <taxon>Chordata</taxon>
        <taxon>Craniata</taxon>
        <taxon>Vertebrata</taxon>
        <taxon>Chondrichthyes</taxon>
        <taxon>Elasmobranchii</taxon>
        <taxon>Galeomorphii</taxon>
        <taxon>Galeoidea</taxon>
        <taxon>Orectolobiformes</taxon>
        <taxon>Hemiscylliidae</taxon>
        <taxon>Chiloscyllium</taxon>
    </lineage>
</organism>
<proteinExistence type="predicted"/>
<keyword evidence="2" id="KW-1185">Reference proteome</keyword>
<dbReference type="Proteomes" id="UP000287033">
    <property type="component" value="Unassembled WGS sequence"/>
</dbReference>
<evidence type="ECO:0000313" key="1">
    <source>
        <dbReference type="EMBL" id="GCC47119.1"/>
    </source>
</evidence>
<sequence length="93" mass="9691">MAPTSAAKITVASTTDGSMIPVPIVLATCRPNTAKATKLKKAAQNTAYCGRSTLVETMVAIEFAASCRPFRKSNSSATAIRMVRTGRPSVAST</sequence>
<reference evidence="1 2" key="1">
    <citation type="journal article" date="2018" name="Nat. Ecol. Evol.">
        <title>Shark genomes provide insights into elasmobranch evolution and the origin of vertebrates.</title>
        <authorList>
            <person name="Hara Y"/>
            <person name="Yamaguchi K"/>
            <person name="Onimaru K"/>
            <person name="Kadota M"/>
            <person name="Koyanagi M"/>
            <person name="Keeley SD"/>
            <person name="Tatsumi K"/>
            <person name="Tanaka K"/>
            <person name="Motone F"/>
            <person name="Kageyama Y"/>
            <person name="Nozu R"/>
            <person name="Adachi N"/>
            <person name="Nishimura O"/>
            <person name="Nakagawa R"/>
            <person name="Tanegashima C"/>
            <person name="Kiyatake I"/>
            <person name="Matsumoto R"/>
            <person name="Murakumo K"/>
            <person name="Nishida K"/>
            <person name="Terakita A"/>
            <person name="Kuratani S"/>
            <person name="Sato K"/>
            <person name="Hyodo S Kuraku.S."/>
        </authorList>
    </citation>
    <scope>NUCLEOTIDE SEQUENCE [LARGE SCALE GENOMIC DNA]</scope>
</reference>
<name>A0A401TWV4_CHIPU</name>
<dbReference type="AlphaFoldDB" id="A0A401TWV4"/>
<protein>
    <submittedName>
        <fullName evidence="1">Uncharacterized protein</fullName>
    </submittedName>
</protein>
<comment type="caution">
    <text evidence="1">The sequence shown here is derived from an EMBL/GenBank/DDBJ whole genome shotgun (WGS) entry which is preliminary data.</text>
</comment>
<evidence type="ECO:0000313" key="2">
    <source>
        <dbReference type="Proteomes" id="UP000287033"/>
    </source>
</evidence>